<protein>
    <submittedName>
        <fullName evidence="1">Uncharacterized protein</fullName>
    </submittedName>
</protein>
<proteinExistence type="predicted"/>
<sequence>MKSPQQHLQTLPEEPDDEQEDLHDLDDHIRISEQDQPANRDPYPDPELEPPAVTLRSGSETTSPIHPIGSPASEVSSLSSSKYSLSRPSSPAHSPPHVDAAAHNLAPPPPAAAIVSVKRSVRDATGPVTVLDPAAELSGVYGPGGSGGEGQGNTGDGGGRRRLRPDLSILRRARRESMMKRGLFVLRVSGCVLCLISLSVLAADKSQGWALDSFYRYKEFRYCLAVNVVGFLYSGFQAIDLAMLSATGKRIVKFHLRHYTEFFLDQVLSYLLLSASSSAATRVDDWESNWGPDKFPQMASVSVGLSIVAFLAFALSSIISGYTLCTLKYS</sequence>
<evidence type="ECO:0000313" key="2">
    <source>
        <dbReference type="Proteomes" id="UP001057402"/>
    </source>
</evidence>
<dbReference type="Proteomes" id="UP001057402">
    <property type="component" value="Chromosome 1"/>
</dbReference>
<name>A0ACB9SCF2_9MYRT</name>
<organism evidence="1 2">
    <name type="scientific">Melastoma candidum</name>
    <dbReference type="NCBI Taxonomy" id="119954"/>
    <lineage>
        <taxon>Eukaryota</taxon>
        <taxon>Viridiplantae</taxon>
        <taxon>Streptophyta</taxon>
        <taxon>Embryophyta</taxon>
        <taxon>Tracheophyta</taxon>
        <taxon>Spermatophyta</taxon>
        <taxon>Magnoliopsida</taxon>
        <taxon>eudicotyledons</taxon>
        <taxon>Gunneridae</taxon>
        <taxon>Pentapetalae</taxon>
        <taxon>rosids</taxon>
        <taxon>malvids</taxon>
        <taxon>Myrtales</taxon>
        <taxon>Melastomataceae</taxon>
        <taxon>Melastomatoideae</taxon>
        <taxon>Melastomateae</taxon>
        <taxon>Melastoma</taxon>
    </lineage>
</organism>
<accession>A0ACB9SCF2</accession>
<gene>
    <name evidence="1" type="ORF">MLD38_001349</name>
</gene>
<keyword evidence="2" id="KW-1185">Reference proteome</keyword>
<reference evidence="2" key="1">
    <citation type="journal article" date="2023" name="Front. Plant Sci.">
        <title>Chromosomal-level genome assembly of Melastoma candidum provides insights into trichome evolution.</title>
        <authorList>
            <person name="Zhong Y."/>
            <person name="Wu W."/>
            <person name="Sun C."/>
            <person name="Zou P."/>
            <person name="Liu Y."/>
            <person name="Dai S."/>
            <person name="Zhou R."/>
        </authorList>
    </citation>
    <scope>NUCLEOTIDE SEQUENCE [LARGE SCALE GENOMIC DNA]</scope>
</reference>
<comment type="caution">
    <text evidence="1">The sequence shown here is derived from an EMBL/GenBank/DDBJ whole genome shotgun (WGS) entry which is preliminary data.</text>
</comment>
<dbReference type="EMBL" id="CM042880">
    <property type="protein sequence ID" value="KAI4389085.1"/>
    <property type="molecule type" value="Genomic_DNA"/>
</dbReference>
<evidence type="ECO:0000313" key="1">
    <source>
        <dbReference type="EMBL" id="KAI4389085.1"/>
    </source>
</evidence>